<gene>
    <name evidence="1" type="ORF">A2U01_0004908</name>
</gene>
<keyword evidence="2" id="KW-1185">Reference proteome</keyword>
<dbReference type="AlphaFoldDB" id="A0A392M9A3"/>
<accession>A0A392M9A3</accession>
<evidence type="ECO:0000313" key="1">
    <source>
        <dbReference type="EMBL" id="MCH84077.1"/>
    </source>
</evidence>
<organism evidence="1 2">
    <name type="scientific">Trifolium medium</name>
    <dbReference type="NCBI Taxonomy" id="97028"/>
    <lineage>
        <taxon>Eukaryota</taxon>
        <taxon>Viridiplantae</taxon>
        <taxon>Streptophyta</taxon>
        <taxon>Embryophyta</taxon>
        <taxon>Tracheophyta</taxon>
        <taxon>Spermatophyta</taxon>
        <taxon>Magnoliopsida</taxon>
        <taxon>eudicotyledons</taxon>
        <taxon>Gunneridae</taxon>
        <taxon>Pentapetalae</taxon>
        <taxon>rosids</taxon>
        <taxon>fabids</taxon>
        <taxon>Fabales</taxon>
        <taxon>Fabaceae</taxon>
        <taxon>Papilionoideae</taxon>
        <taxon>50 kb inversion clade</taxon>
        <taxon>NPAAA clade</taxon>
        <taxon>Hologalegina</taxon>
        <taxon>IRL clade</taxon>
        <taxon>Trifolieae</taxon>
        <taxon>Trifolium</taxon>
    </lineage>
</organism>
<dbReference type="EMBL" id="LXQA010006227">
    <property type="protein sequence ID" value="MCH84077.1"/>
    <property type="molecule type" value="Genomic_DNA"/>
</dbReference>
<dbReference type="Proteomes" id="UP000265520">
    <property type="component" value="Unassembled WGS sequence"/>
</dbReference>
<comment type="caution">
    <text evidence="1">The sequence shown here is derived from an EMBL/GenBank/DDBJ whole genome shotgun (WGS) entry which is preliminary data.</text>
</comment>
<evidence type="ECO:0000313" key="2">
    <source>
        <dbReference type="Proteomes" id="UP000265520"/>
    </source>
</evidence>
<protein>
    <submittedName>
        <fullName evidence="1">TMV resistance protein N-like</fullName>
    </submittedName>
</protein>
<reference evidence="1 2" key="1">
    <citation type="journal article" date="2018" name="Front. Plant Sci.">
        <title>Red Clover (Trifolium pratense) and Zigzag Clover (T. medium) - A Picture of Genomic Similarities and Differences.</title>
        <authorList>
            <person name="Dluhosova J."/>
            <person name="Istvanek J."/>
            <person name="Nedelnik J."/>
            <person name="Repkova J."/>
        </authorList>
    </citation>
    <scope>NUCLEOTIDE SEQUENCE [LARGE SCALE GENOMIC DNA]</scope>
    <source>
        <strain evidence="2">cv. 10/8</strain>
        <tissue evidence="1">Leaf</tissue>
    </source>
</reference>
<proteinExistence type="predicted"/>
<sequence length="388" mass="44636">HVLLCDLRVLFSDEEWQDLDASLGDDWKIIQVQYDSDLILTNWGVYVYKQETSMDDIQFIPPNRNSFSYMSSSCLVPKGSLEKKMKHVLECCNPRDVFNAYLFLLESEEGRARSLPVLFRFLRNVKAEVIERTSSSAYGASLKQDHEDSVKDVIQVLEMIKDNFSEHFVYSSPEDLQIAGGVVERILRARVELMKENSLDMSILIILEYTDTLGAINRRFWGTMEIKLGDPLYKPVLKKINQLSWGLGTSDMRETVVELKCQPANEEEASSSRLEESLDEGNCNLELEELMRRIEQDAMSLNKSYGKMKASIVKTDVPFSENYLLEALIFRRLMILGQLTMFGSATKFKITPYGKMRAEDEPFRILRKHFWDCNSCTGKGFVLNCIQV</sequence>
<feature type="non-terminal residue" evidence="1">
    <location>
        <position position="1"/>
    </location>
</feature>
<name>A0A392M9A3_9FABA</name>